<dbReference type="PANTHER" id="PTHR12489:SF1">
    <property type="entry name" value="LP10272P"/>
    <property type="match status" value="1"/>
</dbReference>
<protein>
    <submittedName>
        <fullName evidence="7">Putative conserved plasma membrane protein</fullName>
    </submittedName>
</protein>
<keyword evidence="3 6" id="KW-1133">Transmembrane helix</keyword>
<dbReference type="InterPro" id="IPR019372">
    <property type="entry name" value="LHFPL"/>
</dbReference>
<dbReference type="PANTHER" id="PTHR12489">
    <property type="entry name" value="LIPOMA HMGIC FUSION PARTNER-LIKE PROTEIN"/>
    <property type="match status" value="1"/>
</dbReference>
<dbReference type="GeneID" id="135387760"/>
<feature type="compositionally biased region" description="Polar residues" evidence="5">
    <location>
        <begin position="275"/>
        <end position="286"/>
    </location>
</feature>
<feature type="transmembrane region" description="Helical" evidence="6">
    <location>
        <begin position="92"/>
        <end position="119"/>
    </location>
</feature>
<keyword evidence="4 6" id="KW-0472">Membrane</keyword>
<dbReference type="Gene3D" id="1.20.140.150">
    <property type="match status" value="1"/>
</dbReference>
<proteinExistence type="predicted"/>
<evidence type="ECO:0000256" key="2">
    <source>
        <dbReference type="ARBA" id="ARBA00022692"/>
    </source>
</evidence>
<organism evidence="7">
    <name type="scientific">Ornithodoros turicata</name>
    <dbReference type="NCBI Taxonomy" id="34597"/>
    <lineage>
        <taxon>Eukaryota</taxon>
        <taxon>Metazoa</taxon>
        <taxon>Ecdysozoa</taxon>
        <taxon>Arthropoda</taxon>
        <taxon>Chelicerata</taxon>
        <taxon>Arachnida</taxon>
        <taxon>Acari</taxon>
        <taxon>Parasitiformes</taxon>
        <taxon>Ixodida</taxon>
        <taxon>Ixodoidea</taxon>
        <taxon>Argasidae</taxon>
        <taxon>Ornithodorinae</taxon>
        <taxon>Ornithodoros</taxon>
    </lineage>
</organism>
<dbReference type="EMBL" id="GGLE01006423">
    <property type="protein sequence ID" value="MBY10549.1"/>
    <property type="molecule type" value="Transcribed_RNA"/>
</dbReference>
<comment type="subcellular location">
    <subcellularLocation>
        <location evidence="1">Membrane</location>
        <topology evidence="1">Multi-pass membrane protein</topology>
    </subcellularLocation>
</comment>
<evidence type="ECO:0000313" key="7">
    <source>
        <dbReference type="EMBL" id="MBY10549.1"/>
    </source>
</evidence>
<evidence type="ECO:0000256" key="3">
    <source>
        <dbReference type="ARBA" id="ARBA00022989"/>
    </source>
</evidence>
<accession>A0A2R5LM32</accession>
<dbReference type="CTD" id="38251"/>
<feature type="transmembrane region" description="Helical" evidence="6">
    <location>
        <begin position="24"/>
        <end position="45"/>
    </location>
</feature>
<dbReference type="Pfam" id="PF10242">
    <property type="entry name" value="L_HMGIC_fpl"/>
    <property type="match status" value="1"/>
</dbReference>
<keyword evidence="2 6" id="KW-0812">Transmembrane</keyword>
<evidence type="ECO:0000256" key="4">
    <source>
        <dbReference type="ARBA" id="ARBA00023136"/>
    </source>
</evidence>
<reference evidence="7" key="1">
    <citation type="submission" date="2018-03" db="EMBL/GenBank/DDBJ databases">
        <title>The relapsing fever spirochete Borrelia turicatae persists in the highly oxidative environment of its soft-bodied tick vector.</title>
        <authorList>
            <person name="Bourret T.J."/>
            <person name="Boyle W.K."/>
            <person name="Valenzuela J.G."/>
            <person name="Oliveira F."/>
            <person name="Lopez J.E."/>
        </authorList>
    </citation>
    <scope>NUCLEOTIDE SEQUENCE</scope>
    <source>
        <strain evidence="7">Kansas strain/isolate</strain>
        <tissue evidence="7">Salivary glands</tissue>
    </source>
</reference>
<dbReference type="GO" id="GO:0007605">
    <property type="term" value="P:sensory perception of sound"/>
    <property type="evidence" value="ECO:0007669"/>
    <property type="project" value="TreeGrafter"/>
</dbReference>
<dbReference type="KEGG" id="oti:135387760"/>
<feature type="region of interest" description="Disordered" evidence="5">
    <location>
        <begin position="256"/>
        <end position="286"/>
    </location>
</feature>
<feature type="transmembrane region" description="Helical" evidence="6">
    <location>
        <begin position="177"/>
        <end position="199"/>
    </location>
</feature>
<sequence length="286" mass="31715">MEPKYEYTSELNLYQVNYMRNSKAIGVLWGVFTICFAIINVVVFIQPHWLGDTKESRGTGHFGLWQFCHLIQDGQDVTCQGRLDDFSSIPSAAFRAATVFVGLSVVMILLCICCMLLFFVFHSSTVFHICGWMQVFCAVCMVIGVLTFPAGWDASVVRDVCGADAADYDPGQCGIRWAYILAVIGVADCGVLAALAFVLGTRYVKLLPDQYIANGSLYKGEVNSAYMADNQSTASRKSMNLQPVMLMPGGGHDNDRFSEYSHRTSRSKGAPNYRSEYSTSMHNFQL</sequence>
<feature type="transmembrane region" description="Helical" evidence="6">
    <location>
        <begin position="126"/>
        <end position="148"/>
    </location>
</feature>
<dbReference type="RefSeq" id="XP_064472931.1">
    <property type="nucleotide sequence ID" value="XM_064616861.1"/>
</dbReference>
<evidence type="ECO:0000256" key="1">
    <source>
        <dbReference type="ARBA" id="ARBA00004141"/>
    </source>
</evidence>
<dbReference type="AlphaFoldDB" id="A0A2R5LM32"/>
<evidence type="ECO:0000256" key="5">
    <source>
        <dbReference type="SAM" id="MobiDB-lite"/>
    </source>
</evidence>
<dbReference type="GO" id="GO:0005886">
    <property type="term" value="C:plasma membrane"/>
    <property type="evidence" value="ECO:0007669"/>
    <property type="project" value="TreeGrafter"/>
</dbReference>
<name>A0A2R5LM32_9ACAR</name>
<evidence type="ECO:0000256" key="6">
    <source>
        <dbReference type="SAM" id="Phobius"/>
    </source>
</evidence>